<keyword evidence="3 5" id="KW-0418">Kinase</keyword>
<keyword evidence="2" id="KW-0808">Transferase</keyword>
<reference evidence="5" key="1">
    <citation type="submission" date="2021-01" db="EMBL/GenBank/DDBJ databases">
        <title>Genome sequence of strain Noviherbaspirillum sp. DKR-6.</title>
        <authorList>
            <person name="Chaudhary D.K."/>
        </authorList>
    </citation>
    <scope>NUCLEOTIDE SEQUENCE</scope>
    <source>
        <strain evidence="5">DKR-6</strain>
    </source>
</reference>
<comment type="caution">
    <text evidence="5">The sequence shown here is derived from an EMBL/GenBank/DDBJ whole genome shotgun (WGS) entry which is preliminary data.</text>
</comment>
<dbReference type="PANTHER" id="PTHR34383">
    <property type="entry name" value="POLYPHOSPHATE:AMP PHOSPHOTRANSFERASE-RELATED"/>
    <property type="match status" value="1"/>
</dbReference>
<dbReference type="PANTHER" id="PTHR34383:SF3">
    <property type="entry name" value="POLYPHOSPHATE:AMP PHOSPHOTRANSFERASE"/>
    <property type="match status" value="1"/>
</dbReference>
<organism evidence="5 6">
    <name type="scientific">Noviherbaspirillum pedocola</name>
    <dbReference type="NCBI Taxonomy" id="2801341"/>
    <lineage>
        <taxon>Bacteria</taxon>
        <taxon>Pseudomonadati</taxon>
        <taxon>Pseudomonadota</taxon>
        <taxon>Betaproteobacteria</taxon>
        <taxon>Burkholderiales</taxon>
        <taxon>Oxalobacteraceae</taxon>
        <taxon>Noviherbaspirillum</taxon>
    </lineage>
</organism>
<evidence type="ECO:0000256" key="3">
    <source>
        <dbReference type="ARBA" id="ARBA00022777"/>
    </source>
</evidence>
<evidence type="ECO:0000256" key="1">
    <source>
        <dbReference type="ARBA" id="ARBA00009924"/>
    </source>
</evidence>
<evidence type="ECO:0000313" key="5">
    <source>
        <dbReference type="EMBL" id="MBK4737080.1"/>
    </source>
</evidence>
<dbReference type="PIRSF" id="PIRSF028756">
    <property type="entry name" value="PPK2_prd"/>
    <property type="match status" value="1"/>
</dbReference>
<protein>
    <submittedName>
        <fullName evidence="5">Polyphosphate kinase 2 family protein</fullName>
    </submittedName>
</protein>
<dbReference type="EMBL" id="JAEPBG010000010">
    <property type="protein sequence ID" value="MBK4737080.1"/>
    <property type="molecule type" value="Genomic_DNA"/>
</dbReference>
<name>A0A934W827_9BURK</name>
<dbReference type="SUPFAM" id="SSF52540">
    <property type="entry name" value="P-loop containing nucleoside triphosphate hydrolases"/>
    <property type="match status" value="1"/>
</dbReference>
<sequence>MNARELFRLSKKYRVRNEDASAKPLSSNDKAVDKSIVETLSQEIAALQDIFYAEHRRKIMIVLQGMDTAGKDGTIRAVFQFTDPLGIRTIAFKAPSTAEKEHDFLWRIHWQVPAQGEIVIFNRSHYEDVLVPRVHHWIDPGECRLRYANIRDFERMLSETGTVILKFFLHISKDEQRGRLQARLDDPQKHWKFDPQDLEERKLWEDYQDAYTEMLQETDAEHAPWYVIPADSKTHRNLAIATVIRDTLVGMKLAYPEPREDYANIKVV</sequence>
<dbReference type="InterPro" id="IPR027417">
    <property type="entry name" value="P-loop_NTPase"/>
</dbReference>
<dbReference type="AlphaFoldDB" id="A0A934W827"/>
<dbReference type="Proteomes" id="UP000622890">
    <property type="component" value="Unassembled WGS sequence"/>
</dbReference>
<dbReference type="Gene3D" id="3.40.50.300">
    <property type="entry name" value="P-loop containing nucleotide triphosphate hydrolases"/>
    <property type="match status" value="1"/>
</dbReference>
<dbReference type="Pfam" id="PF03976">
    <property type="entry name" value="PPK2"/>
    <property type="match status" value="1"/>
</dbReference>
<dbReference type="InterPro" id="IPR016898">
    <property type="entry name" value="Polyphosphate_phosphotransfera"/>
</dbReference>
<dbReference type="InterPro" id="IPR022488">
    <property type="entry name" value="PPK2-related"/>
</dbReference>
<dbReference type="GO" id="GO:0008976">
    <property type="term" value="F:polyphosphate kinase activity"/>
    <property type="evidence" value="ECO:0007669"/>
    <property type="project" value="InterPro"/>
</dbReference>
<dbReference type="InterPro" id="IPR022300">
    <property type="entry name" value="PPK2-rel_1"/>
</dbReference>
<proteinExistence type="inferred from homology"/>
<dbReference type="NCBIfam" id="TIGR03709">
    <property type="entry name" value="PPK2_rel_1"/>
    <property type="match status" value="1"/>
</dbReference>
<comment type="similarity">
    <text evidence="1">Belongs to the polyphosphate kinase 2 (PPK2) family. Class I subfamily.</text>
</comment>
<feature type="domain" description="Polyphosphate kinase-2-related" evidence="4">
    <location>
        <begin position="29"/>
        <end position="249"/>
    </location>
</feature>
<dbReference type="GO" id="GO:0006797">
    <property type="term" value="P:polyphosphate metabolic process"/>
    <property type="evidence" value="ECO:0007669"/>
    <property type="project" value="InterPro"/>
</dbReference>
<keyword evidence="6" id="KW-1185">Reference proteome</keyword>
<accession>A0A934W827</accession>
<dbReference type="RefSeq" id="WP_200595095.1">
    <property type="nucleotide sequence ID" value="NZ_JAEPBG010000010.1"/>
</dbReference>
<evidence type="ECO:0000256" key="2">
    <source>
        <dbReference type="ARBA" id="ARBA00022679"/>
    </source>
</evidence>
<gene>
    <name evidence="5" type="ORF">JJB74_20870</name>
</gene>
<evidence type="ECO:0000313" key="6">
    <source>
        <dbReference type="Proteomes" id="UP000622890"/>
    </source>
</evidence>
<evidence type="ECO:0000259" key="4">
    <source>
        <dbReference type="Pfam" id="PF03976"/>
    </source>
</evidence>